<reference evidence="3 4" key="1">
    <citation type="journal article" date="2013" name="Plant Cell">
        <title>The transition from a phytopathogenic smut ancestor to an anamorphic biocontrol agent deciphered by comparative whole-genome analysis.</title>
        <authorList>
            <person name="Lefebvre F."/>
            <person name="Joly D.L."/>
            <person name="Labbe C."/>
            <person name="Teichmann B."/>
            <person name="Linning R."/>
            <person name="Belzile F."/>
            <person name="Bakkeren G."/>
            <person name="Belanger R.R."/>
        </authorList>
    </citation>
    <scope>NUCLEOTIDE SEQUENCE [LARGE SCALE GENOMIC DNA]</scope>
    <source>
        <strain evidence="3 4">PF-1</strain>
    </source>
</reference>
<dbReference type="HOGENOM" id="CLU_886036_0_0_1"/>
<dbReference type="EMBL" id="KE361630">
    <property type="protein sequence ID" value="EPQ29747.1"/>
    <property type="molecule type" value="Genomic_DNA"/>
</dbReference>
<organism evidence="3 4">
    <name type="scientific">Pseudozyma flocculosa PF-1</name>
    <dbReference type="NCBI Taxonomy" id="1277687"/>
    <lineage>
        <taxon>Eukaryota</taxon>
        <taxon>Fungi</taxon>
        <taxon>Dikarya</taxon>
        <taxon>Basidiomycota</taxon>
        <taxon>Ustilaginomycotina</taxon>
        <taxon>Ustilaginomycetes</taxon>
        <taxon>Ustilaginales</taxon>
        <taxon>Ustilaginaceae</taxon>
        <taxon>Pseudozyma</taxon>
    </lineage>
</organism>
<evidence type="ECO:0000256" key="2">
    <source>
        <dbReference type="SAM" id="SignalP"/>
    </source>
</evidence>
<accession>A0A061HA17</accession>
<evidence type="ECO:0000256" key="1">
    <source>
        <dbReference type="SAM" id="MobiDB-lite"/>
    </source>
</evidence>
<gene>
    <name evidence="3" type="ORF">PFL1_02966</name>
</gene>
<dbReference type="RefSeq" id="XP_007878669.1">
    <property type="nucleotide sequence ID" value="XM_007880478.1"/>
</dbReference>
<protein>
    <submittedName>
        <fullName evidence="3">Uncharacterized protein</fullName>
    </submittedName>
</protein>
<keyword evidence="2" id="KW-0732">Signal</keyword>
<evidence type="ECO:0000313" key="3">
    <source>
        <dbReference type="EMBL" id="EPQ29747.1"/>
    </source>
</evidence>
<feature type="signal peptide" evidence="2">
    <location>
        <begin position="1"/>
        <end position="21"/>
    </location>
</feature>
<dbReference type="KEGG" id="pfp:PFL1_02966"/>
<proteinExistence type="predicted"/>
<name>A0A061HA17_9BASI</name>
<dbReference type="Proteomes" id="UP000053664">
    <property type="component" value="Unassembled WGS sequence"/>
</dbReference>
<feature type="chain" id="PRO_5001599870" evidence="2">
    <location>
        <begin position="22"/>
        <end position="314"/>
    </location>
</feature>
<dbReference type="GeneID" id="19317078"/>
<sequence>MLPAKSAALFSIAVLLISVAASPIQEGGRVDDAVLPLGAARGQFGAISPPTTAQASWRPWVGPDETRPPSTGLERPSMSRDPERLPAPMLNAKADLSLPSQSSNRLPADPFAMGYRVQVPGSLSSPEMAAFVDRLPSRQPEQDLIRPVNFALDNGKKWEARQAKRVAAYHYVASQATNEEREAWSNLYRSLKESGRTPTDAQISEFVEGLDRAQRAKLFRSALSFRAVSNLARSDDKRSGWIWPHKTSPTARFQLHPVSGKDEEGLNAFLGKVVGRIGEMDGLKLPTFSLGHLGDKAKARSLPLLRAVPLRRRR</sequence>
<feature type="region of interest" description="Disordered" evidence="1">
    <location>
        <begin position="45"/>
        <end position="85"/>
    </location>
</feature>
<dbReference type="AlphaFoldDB" id="A0A061HA17"/>
<evidence type="ECO:0000313" key="4">
    <source>
        <dbReference type="Proteomes" id="UP000053664"/>
    </source>
</evidence>